<keyword evidence="2" id="KW-1185">Reference proteome</keyword>
<proteinExistence type="predicted"/>
<evidence type="ECO:0000313" key="2">
    <source>
        <dbReference type="Proteomes" id="UP001221757"/>
    </source>
</evidence>
<evidence type="ECO:0000313" key="1">
    <source>
        <dbReference type="EMBL" id="KAJ7678814.1"/>
    </source>
</evidence>
<gene>
    <name evidence="1" type="ORF">B0H17DRAFT_1077956</name>
</gene>
<organism evidence="1 2">
    <name type="scientific">Mycena rosella</name>
    <name type="common">Pink bonnet</name>
    <name type="synonym">Agaricus rosellus</name>
    <dbReference type="NCBI Taxonomy" id="1033263"/>
    <lineage>
        <taxon>Eukaryota</taxon>
        <taxon>Fungi</taxon>
        <taxon>Dikarya</taxon>
        <taxon>Basidiomycota</taxon>
        <taxon>Agaricomycotina</taxon>
        <taxon>Agaricomycetes</taxon>
        <taxon>Agaricomycetidae</taxon>
        <taxon>Agaricales</taxon>
        <taxon>Marasmiineae</taxon>
        <taxon>Mycenaceae</taxon>
        <taxon>Mycena</taxon>
    </lineage>
</organism>
<accession>A0AAD7D8C3</accession>
<sequence length="84" mass="9189">MPNPVPRYPHPLLEYLQRLDRHCSSTAALWAAIHIDFPRAEGFSQLLSTWLSRARNHPLSLSLRGGLTMTSAASFGSTPGDSGT</sequence>
<dbReference type="Proteomes" id="UP001221757">
    <property type="component" value="Unassembled WGS sequence"/>
</dbReference>
<dbReference type="EMBL" id="JARKIE010000131">
    <property type="protein sequence ID" value="KAJ7678814.1"/>
    <property type="molecule type" value="Genomic_DNA"/>
</dbReference>
<comment type="caution">
    <text evidence="1">The sequence shown here is derived from an EMBL/GenBank/DDBJ whole genome shotgun (WGS) entry which is preliminary data.</text>
</comment>
<name>A0AAD7D8C3_MYCRO</name>
<protein>
    <submittedName>
        <fullName evidence="1">Uncharacterized protein</fullName>
    </submittedName>
</protein>
<reference evidence="1" key="1">
    <citation type="submission" date="2023-03" db="EMBL/GenBank/DDBJ databases">
        <title>Massive genome expansion in bonnet fungi (Mycena s.s.) driven by repeated elements and novel gene families across ecological guilds.</title>
        <authorList>
            <consortium name="Lawrence Berkeley National Laboratory"/>
            <person name="Harder C.B."/>
            <person name="Miyauchi S."/>
            <person name="Viragh M."/>
            <person name="Kuo A."/>
            <person name="Thoen E."/>
            <person name="Andreopoulos B."/>
            <person name="Lu D."/>
            <person name="Skrede I."/>
            <person name="Drula E."/>
            <person name="Henrissat B."/>
            <person name="Morin E."/>
            <person name="Kohler A."/>
            <person name="Barry K."/>
            <person name="LaButti K."/>
            <person name="Morin E."/>
            <person name="Salamov A."/>
            <person name="Lipzen A."/>
            <person name="Mereny Z."/>
            <person name="Hegedus B."/>
            <person name="Baldrian P."/>
            <person name="Stursova M."/>
            <person name="Weitz H."/>
            <person name="Taylor A."/>
            <person name="Grigoriev I.V."/>
            <person name="Nagy L.G."/>
            <person name="Martin F."/>
            <person name="Kauserud H."/>
        </authorList>
    </citation>
    <scope>NUCLEOTIDE SEQUENCE</scope>
    <source>
        <strain evidence="1">CBHHK067</strain>
    </source>
</reference>
<dbReference type="AlphaFoldDB" id="A0AAD7D8C3"/>